<feature type="compositionally biased region" description="Low complexity" evidence="1">
    <location>
        <begin position="94"/>
        <end position="103"/>
    </location>
</feature>
<keyword evidence="3" id="KW-1185">Reference proteome</keyword>
<feature type="region of interest" description="Disordered" evidence="1">
    <location>
        <begin position="62"/>
        <end position="103"/>
    </location>
</feature>
<protein>
    <submittedName>
        <fullName evidence="2">Uncharacterized protein</fullName>
    </submittedName>
</protein>
<name>A0ABU0QF35_9ACTN</name>
<organism evidence="2 3">
    <name type="scientific">Streptomyces africanus</name>
    <dbReference type="NCBI Taxonomy" id="231024"/>
    <lineage>
        <taxon>Bacteria</taxon>
        <taxon>Bacillati</taxon>
        <taxon>Actinomycetota</taxon>
        <taxon>Actinomycetes</taxon>
        <taxon>Kitasatosporales</taxon>
        <taxon>Streptomycetaceae</taxon>
        <taxon>Streptomyces</taxon>
    </lineage>
</organism>
<comment type="caution">
    <text evidence="2">The sequence shown here is derived from an EMBL/GenBank/DDBJ whole genome shotgun (WGS) entry which is preliminary data.</text>
</comment>
<accession>A0ABU0QF35</accession>
<evidence type="ECO:0000313" key="3">
    <source>
        <dbReference type="Proteomes" id="UP001232755"/>
    </source>
</evidence>
<evidence type="ECO:0000313" key="2">
    <source>
        <dbReference type="EMBL" id="MDQ0746006.1"/>
    </source>
</evidence>
<gene>
    <name evidence="2" type="ORF">QF034_000237</name>
</gene>
<dbReference type="EMBL" id="JAUSYP010000001">
    <property type="protein sequence ID" value="MDQ0746006.1"/>
    <property type="molecule type" value="Genomic_DNA"/>
</dbReference>
<dbReference type="Proteomes" id="UP001232755">
    <property type="component" value="Unassembled WGS sequence"/>
</dbReference>
<evidence type="ECO:0000256" key="1">
    <source>
        <dbReference type="SAM" id="MobiDB-lite"/>
    </source>
</evidence>
<feature type="region of interest" description="Disordered" evidence="1">
    <location>
        <begin position="22"/>
        <end position="48"/>
    </location>
</feature>
<sequence>MAFAAPDGQRVMAGQNMAAIEDTLGPLDGSDQVASTTDPHETGAVSEDGTIAYSTITYTADAVDLTDPTKSALEDERRRPPAGRSARPGPPSASPARPSSSRW</sequence>
<proteinExistence type="predicted"/>
<reference evidence="2 3" key="1">
    <citation type="submission" date="2023-07" db="EMBL/GenBank/DDBJ databases">
        <title>Comparative genomics of wheat-associated soil bacteria to identify genetic determinants of phenazine resistance.</title>
        <authorList>
            <person name="Mouncey N."/>
        </authorList>
    </citation>
    <scope>NUCLEOTIDE SEQUENCE [LARGE SCALE GENOMIC DNA]</scope>
    <source>
        <strain evidence="2 3">B3I12</strain>
    </source>
</reference>